<reference evidence="1 2" key="1">
    <citation type="submission" date="2021-03" db="EMBL/GenBank/DDBJ databases">
        <title>Genomic Encyclopedia of Type Strains, Phase III (KMG-III): the genomes of soil and plant-associated and newly described type strains.</title>
        <authorList>
            <person name="Whitman W."/>
        </authorList>
    </citation>
    <scope>NUCLEOTIDE SEQUENCE [LARGE SCALE GENOMIC DNA]</scope>
    <source>
        <strain evidence="1 2">IMMIB AFH-6</strain>
    </source>
</reference>
<dbReference type="GO" id="GO:0032259">
    <property type="term" value="P:methylation"/>
    <property type="evidence" value="ECO:0007669"/>
    <property type="project" value="UniProtKB-KW"/>
</dbReference>
<sequence>MAYPLHEGSTVERTTANDLVARYKRKFGLSPSYPLSEAMVLQHWNLERRLARELLDSRREERWSIFERAYTALYKNCPWLNDAVDTSVHDDQLDFGHFLTLLRGAKDVYEVGSGKARLLGFLARHGYSCVATEITRERGERWTDERANVTWRCCDGVNLAEFEPRDRYDAVVSTHVIEHFHPDDVPTHLKNVHAILKPGGRYVLSMPHKHAGPMDLSEVFGLDEPVCMHLREYTWAETERALADAGFTGMKAVYVAPLAVRRRLPIHFSGRLYLAYVKAVEALLGAMPLTMRRKLSALGQLYLFRPEVFMVAHKPADAKSRA</sequence>
<keyword evidence="1" id="KW-0808">Transferase</keyword>
<organism evidence="1 2">
    <name type="scientific">Azospirillum rugosum</name>
    <dbReference type="NCBI Taxonomy" id="416170"/>
    <lineage>
        <taxon>Bacteria</taxon>
        <taxon>Pseudomonadati</taxon>
        <taxon>Pseudomonadota</taxon>
        <taxon>Alphaproteobacteria</taxon>
        <taxon>Rhodospirillales</taxon>
        <taxon>Azospirillaceae</taxon>
        <taxon>Azospirillum</taxon>
    </lineage>
</organism>
<protein>
    <submittedName>
        <fullName evidence="1">SAM-dependent methyltransferase</fullName>
    </submittedName>
</protein>
<name>A0ABS4SWR5_9PROT</name>
<dbReference type="CDD" id="cd02440">
    <property type="entry name" value="AdoMet_MTases"/>
    <property type="match status" value="1"/>
</dbReference>
<dbReference type="EMBL" id="JAGINP010000030">
    <property type="protein sequence ID" value="MBP2296407.1"/>
    <property type="molecule type" value="Genomic_DNA"/>
</dbReference>
<proteinExistence type="predicted"/>
<accession>A0ABS4SWR5</accession>
<gene>
    <name evidence="1" type="ORF">J2851_006223</name>
</gene>
<keyword evidence="1" id="KW-0489">Methyltransferase</keyword>
<keyword evidence="2" id="KW-1185">Reference proteome</keyword>
<dbReference type="Proteomes" id="UP000781958">
    <property type="component" value="Unassembled WGS sequence"/>
</dbReference>
<evidence type="ECO:0000313" key="2">
    <source>
        <dbReference type="Proteomes" id="UP000781958"/>
    </source>
</evidence>
<comment type="caution">
    <text evidence="1">The sequence shown here is derived from an EMBL/GenBank/DDBJ whole genome shotgun (WGS) entry which is preliminary data.</text>
</comment>
<dbReference type="InterPro" id="IPR029063">
    <property type="entry name" value="SAM-dependent_MTases_sf"/>
</dbReference>
<dbReference type="Pfam" id="PF13489">
    <property type="entry name" value="Methyltransf_23"/>
    <property type="match status" value="1"/>
</dbReference>
<dbReference type="PANTHER" id="PTHR43861">
    <property type="entry name" value="TRANS-ACONITATE 2-METHYLTRANSFERASE-RELATED"/>
    <property type="match status" value="1"/>
</dbReference>
<evidence type="ECO:0000313" key="1">
    <source>
        <dbReference type="EMBL" id="MBP2296407.1"/>
    </source>
</evidence>
<dbReference type="GO" id="GO:0008168">
    <property type="term" value="F:methyltransferase activity"/>
    <property type="evidence" value="ECO:0007669"/>
    <property type="project" value="UniProtKB-KW"/>
</dbReference>
<dbReference type="RefSeq" id="WP_209771506.1">
    <property type="nucleotide sequence ID" value="NZ_JAGINP010000030.1"/>
</dbReference>
<dbReference type="SUPFAM" id="SSF53335">
    <property type="entry name" value="S-adenosyl-L-methionine-dependent methyltransferases"/>
    <property type="match status" value="1"/>
</dbReference>
<dbReference type="Gene3D" id="3.40.50.150">
    <property type="entry name" value="Vaccinia Virus protein VP39"/>
    <property type="match status" value="1"/>
</dbReference>